<dbReference type="InterPro" id="IPR029052">
    <property type="entry name" value="Metallo-depent_PP-like"/>
</dbReference>
<dbReference type="Proteomes" id="UP000233387">
    <property type="component" value="Unassembled WGS sequence"/>
</dbReference>
<dbReference type="AlphaFoldDB" id="A0A2N3IDZ6"/>
<evidence type="ECO:0000313" key="3">
    <source>
        <dbReference type="EMBL" id="PKQ68564.1"/>
    </source>
</evidence>
<dbReference type="SUPFAM" id="SSF56300">
    <property type="entry name" value="Metallo-dependent phosphatases"/>
    <property type="match status" value="1"/>
</dbReference>
<keyword evidence="4" id="KW-1185">Reference proteome</keyword>
<sequence>MKLINYFFWIIATSYFLQSCTPSQGKKTADTTQIIKENTEPILVLTGFGVNSENIPFTEVQKKFCAGEIYVLESSAERVKRVFSCNIINLKKLKNIYEFAPLAKNNLLLTLLSESTPQFKAIAIDSVSFFQNPEKYPLYAWSNTKEKFDFKQKITRFTLTGTTAVTRYMGRATDQNGTDWLLANILESVKGSDFLHISNEVSATDRCEYVPGMRFCMKTKHLEIFTKLGVNIVELTGNHNLDYGKEGYIQTYEWYKANGMQVFGGGLSVEDAYKPLILTLKDGKKIAMVGFNESCPVNECAGRRGNSVGAAAYDSLKVMQILQDLRKNPDISYIIASVQFDETDSYAPTKSQAKITKYLIDWGADFVYGSQAHQVQQVEFYKGKPIFHGFGNFLFDQIHRIGVRQGFFLHTYFYQGKMVQAIPIFTFTATERRPALATPEQIREIKKVIFLDKNLYQK</sequence>
<dbReference type="Pfam" id="PF09587">
    <property type="entry name" value="PGA_cap"/>
    <property type="match status" value="1"/>
</dbReference>
<dbReference type="InterPro" id="IPR052169">
    <property type="entry name" value="CW_Biosynth-Accessory"/>
</dbReference>
<dbReference type="RefSeq" id="WP_101358901.1">
    <property type="nucleotide sequence ID" value="NZ_NKXO01000024.1"/>
</dbReference>
<accession>A0A2N3IDZ6</accession>
<gene>
    <name evidence="3" type="ORF">Rain11_1631</name>
</gene>
<evidence type="ECO:0000259" key="2">
    <source>
        <dbReference type="SMART" id="SM00854"/>
    </source>
</evidence>
<evidence type="ECO:0000256" key="1">
    <source>
        <dbReference type="ARBA" id="ARBA00005662"/>
    </source>
</evidence>
<organism evidence="3 4">
    <name type="scientific">Raineya orbicola</name>
    <dbReference type="NCBI Taxonomy" id="2016530"/>
    <lineage>
        <taxon>Bacteria</taxon>
        <taxon>Pseudomonadati</taxon>
        <taxon>Bacteroidota</taxon>
        <taxon>Cytophagia</taxon>
        <taxon>Cytophagales</taxon>
        <taxon>Raineyaceae</taxon>
        <taxon>Raineya</taxon>
    </lineage>
</organism>
<dbReference type="SMART" id="SM00854">
    <property type="entry name" value="PGA_cap"/>
    <property type="match status" value="1"/>
</dbReference>
<proteinExistence type="inferred from homology"/>
<reference evidence="3 4" key="1">
    <citation type="submission" date="2017-06" db="EMBL/GenBank/DDBJ databases">
        <title>Raineya orbicola gen. nov., sp. nov. a slightly thermophilic bacterium of the phylum Bacteroidetes and the description of Raineyaceae fam. nov.</title>
        <authorList>
            <person name="Albuquerque L."/>
            <person name="Polonia A.R.M."/>
            <person name="Barroso C."/>
            <person name="Froufe H.J.C."/>
            <person name="Lage O."/>
            <person name="Lobo-Da-Cunha A."/>
            <person name="Egas C."/>
            <person name="Da Costa M.S."/>
        </authorList>
    </citation>
    <scope>NUCLEOTIDE SEQUENCE [LARGE SCALE GENOMIC DNA]</scope>
    <source>
        <strain evidence="3 4">SPSPC-11</strain>
    </source>
</reference>
<dbReference type="InterPro" id="IPR019079">
    <property type="entry name" value="Capsule_synth_CapA"/>
</dbReference>
<protein>
    <submittedName>
        <fullName evidence="3">Bacterial capsule synthesis protein PGA-cap</fullName>
    </submittedName>
</protein>
<evidence type="ECO:0000313" key="4">
    <source>
        <dbReference type="Proteomes" id="UP000233387"/>
    </source>
</evidence>
<dbReference type="PANTHER" id="PTHR33393:SF11">
    <property type="entry name" value="POLYGLUTAMINE SYNTHESIS ACCESSORY PROTEIN RV0574C-RELATED"/>
    <property type="match status" value="1"/>
</dbReference>
<dbReference type="PROSITE" id="PS51257">
    <property type="entry name" value="PROKAR_LIPOPROTEIN"/>
    <property type="match status" value="1"/>
</dbReference>
<dbReference type="Gene3D" id="3.60.21.10">
    <property type="match status" value="1"/>
</dbReference>
<dbReference type="PANTHER" id="PTHR33393">
    <property type="entry name" value="POLYGLUTAMINE SYNTHESIS ACCESSORY PROTEIN RV0574C-RELATED"/>
    <property type="match status" value="1"/>
</dbReference>
<dbReference type="OrthoDB" id="9810906at2"/>
<dbReference type="EMBL" id="NKXO01000024">
    <property type="protein sequence ID" value="PKQ68564.1"/>
    <property type="molecule type" value="Genomic_DNA"/>
</dbReference>
<name>A0A2N3IDZ6_9BACT</name>
<comment type="similarity">
    <text evidence="1">Belongs to the CapA family.</text>
</comment>
<feature type="domain" description="Capsule synthesis protein CapA" evidence="2">
    <location>
        <begin position="156"/>
        <end position="397"/>
    </location>
</feature>
<comment type="caution">
    <text evidence="3">The sequence shown here is derived from an EMBL/GenBank/DDBJ whole genome shotgun (WGS) entry which is preliminary data.</text>
</comment>